<dbReference type="InterPro" id="IPR001647">
    <property type="entry name" value="HTH_TetR"/>
</dbReference>
<dbReference type="Pfam" id="PF00440">
    <property type="entry name" value="TetR_N"/>
    <property type="match status" value="1"/>
</dbReference>
<evidence type="ECO:0000313" key="5">
    <source>
        <dbReference type="EMBL" id="OIQ99192.1"/>
    </source>
</evidence>
<sequence length="190" mass="21281">MEKKPRKTAAALDREAWIRAALAALADLGADGLRVEVLAKRLGVTKGSFYWHFENRRDLVDGLLDTWKNGRIEDILKQTRAEPGEELQAIHHTIEVYAAVKNRKGMLIELAVRDLARRDAAAAATVEAVDAIRLDCSKRLFLARGLNEQEATARSLLLYAYVFGQSLMRFDHYAGDVAGLKRWIAEHIAV</sequence>
<dbReference type="PROSITE" id="PS50977">
    <property type="entry name" value="HTH_TETR_2"/>
    <property type="match status" value="1"/>
</dbReference>
<dbReference type="SUPFAM" id="SSF46689">
    <property type="entry name" value="Homeodomain-like"/>
    <property type="match status" value="1"/>
</dbReference>
<reference evidence="5" key="1">
    <citation type="submission" date="2016-10" db="EMBL/GenBank/DDBJ databases">
        <title>Sequence of Gallionella enrichment culture.</title>
        <authorList>
            <person name="Poehlein A."/>
            <person name="Muehling M."/>
            <person name="Daniel R."/>
        </authorList>
    </citation>
    <scope>NUCLEOTIDE SEQUENCE</scope>
</reference>
<dbReference type="PANTHER" id="PTHR30055">
    <property type="entry name" value="HTH-TYPE TRANSCRIPTIONAL REGULATOR RUTR"/>
    <property type="match status" value="1"/>
</dbReference>
<dbReference type="AlphaFoldDB" id="A0A1J5RSB9"/>
<dbReference type="GO" id="GO:0003700">
    <property type="term" value="F:DNA-binding transcription factor activity"/>
    <property type="evidence" value="ECO:0007669"/>
    <property type="project" value="TreeGrafter"/>
</dbReference>
<keyword evidence="1" id="KW-0805">Transcription regulation</keyword>
<comment type="caution">
    <text evidence="5">The sequence shown here is derived from an EMBL/GenBank/DDBJ whole genome shotgun (WGS) entry which is preliminary data.</text>
</comment>
<dbReference type="EMBL" id="MLJW01000109">
    <property type="protein sequence ID" value="OIQ99192.1"/>
    <property type="molecule type" value="Genomic_DNA"/>
</dbReference>
<dbReference type="Gene3D" id="1.10.10.60">
    <property type="entry name" value="Homeodomain-like"/>
    <property type="match status" value="1"/>
</dbReference>
<dbReference type="PRINTS" id="PR00455">
    <property type="entry name" value="HTHTETR"/>
</dbReference>
<dbReference type="GO" id="GO:0000976">
    <property type="term" value="F:transcription cis-regulatory region binding"/>
    <property type="evidence" value="ECO:0007669"/>
    <property type="project" value="TreeGrafter"/>
</dbReference>
<protein>
    <submittedName>
        <fullName evidence="5">Tetracycline repressor protein class A from transposon 1721</fullName>
    </submittedName>
</protein>
<organism evidence="5">
    <name type="scientific">mine drainage metagenome</name>
    <dbReference type="NCBI Taxonomy" id="410659"/>
    <lineage>
        <taxon>unclassified sequences</taxon>
        <taxon>metagenomes</taxon>
        <taxon>ecological metagenomes</taxon>
    </lineage>
</organism>
<dbReference type="InterPro" id="IPR050109">
    <property type="entry name" value="HTH-type_TetR-like_transc_reg"/>
</dbReference>
<dbReference type="InterPro" id="IPR009057">
    <property type="entry name" value="Homeodomain-like_sf"/>
</dbReference>
<evidence type="ECO:0000259" key="4">
    <source>
        <dbReference type="PROSITE" id="PS50977"/>
    </source>
</evidence>
<feature type="domain" description="HTH tetR-type" evidence="4">
    <location>
        <begin position="11"/>
        <end position="71"/>
    </location>
</feature>
<evidence type="ECO:0000256" key="3">
    <source>
        <dbReference type="ARBA" id="ARBA00023163"/>
    </source>
</evidence>
<proteinExistence type="predicted"/>
<keyword evidence="3" id="KW-0804">Transcription</keyword>
<evidence type="ECO:0000256" key="2">
    <source>
        <dbReference type="ARBA" id="ARBA00023125"/>
    </source>
</evidence>
<keyword evidence="2" id="KW-0238">DNA-binding</keyword>
<name>A0A1J5RSB9_9ZZZZ</name>
<accession>A0A1J5RSB9</accession>
<gene>
    <name evidence="5" type="primary">tetR_2</name>
    <name evidence="5" type="ORF">GALL_187740</name>
</gene>
<evidence type="ECO:0000256" key="1">
    <source>
        <dbReference type="ARBA" id="ARBA00023015"/>
    </source>
</evidence>
<dbReference type="PANTHER" id="PTHR30055:SF234">
    <property type="entry name" value="HTH-TYPE TRANSCRIPTIONAL REGULATOR BETI"/>
    <property type="match status" value="1"/>
</dbReference>